<organism evidence="4 5">
    <name type="scientific">Pseudocercospora eumusae</name>
    <dbReference type="NCBI Taxonomy" id="321146"/>
    <lineage>
        <taxon>Eukaryota</taxon>
        <taxon>Fungi</taxon>
        <taxon>Dikarya</taxon>
        <taxon>Ascomycota</taxon>
        <taxon>Pezizomycotina</taxon>
        <taxon>Dothideomycetes</taxon>
        <taxon>Dothideomycetidae</taxon>
        <taxon>Mycosphaerellales</taxon>
        <taxon>Mycosphaerellaceae</taxon>
        <taxon>Pseudocercospora</taxon>
    </lineage>
</organism>
<feature type="compositionally biased region" description="Basic residues" evidence="2">
    <location>
        <begin position="373"/>
        <end position="387"/>
    </location>
</feature>
<evidence type="ECO:0000256" key="1">
    <source>
        <dbReference type="SAM" id="Coils"/>
    </source>
</evidence>
<feature type="region of interest" description="Disordered" evidence="2">
    <location>
        <begin position="284"/>
        <end position="440"/>
    </location>
</feature>
<keyword evidence="3" id="KW-1133">Transmembrane helix</keyword>
<keyword evidence="3" id="KW-0472">Membrane</keyword>
<reference evidence="4 5" key="1">
    <citation type="submission" date="2015-07" db="EMBL/GenBank/DDBJ databases">
        <title>Comparative genomics of the Sigatoka disease complex on banana suggests a link between parallel evolutionary changes in Pseudocercospora fijiensis and Pseudocercospora eumusae and increased virulence on the banana host.</title>
        <authorList>
            <person name="Chang T.-C."/>
            <person name="Salvucci A."/>
            <person name="Crous P.W."/>
            <person name="Stergiopoulos I."/>
        </authorList>
    </citation>
    <scope>NUCLEOTIDE SEQUENCE [LARGE SCALE GENOMIC DNA]</scope>
    <source>
        <strain evidence="4 5">CBS 114824</strain>
    </source>
</reference>
<accession>A0A139HUH6</accession>
<proteinExistence type="predicted"/>
<evidence type="ECO:0000256" key="2">
    <source>
        <dbReference type="SAM" id="MobiDB-lite"/>
    </source>
</evidence>
<feature type="coiled-coil region" evidence="1">
    <location>
        <begin position="38"/>
        <end position="77"/>
    </location>
</feature>
<feature type="compositionally biased region" description="Basic and acidic residues" evidence="2">
    <location>
        <begin position="335"/>
        <end position="363"/>
    </location>
</feature>
<feature type="compositionally biased region" description="Basic and acidic residues" evidence="2">
    <location>
        <begin position="425"/>
        <end position="434"/>
    </location>
</feature>
<comment type="caution">
    <text evidence="4">The sequence shown here is derived from an EMBL/GenBank/DDBJ whole genome shotgun (WGS) entry which is preliminary data.</text>
</comment>
<name>A0A139HUH6_9PEZI</name>
<dbReference type="AlphaFoldDB" id="A0A139HUH6"/>
<evidence type="ECO:0000313" key="4">
    <source>
        <dbReference type="EMBL" id="KXT06121.1"/>
    </source>
</evidence>
<gene>
    <name evidence="4" type="ORF">AC578_1387</name>
</gene>
<feature type="coiled-coil region" evidence="1">
    <location>
        <begin position="200"/>
        <end position="234"/>
    </location>
</feature>
<keyword evidence="1" id="KW-0175">Coiled coil</keyword>
<protein>
    <submittedName>
        <fullName evidence="4">Uncharacterized protein</fullName>
    </submittedName>
</protein>
<feature type="transmembrane region" description="Helical" evidence="3">
    <location>
        <begin position="127"/>
        <end position="147"/>
    </location>
</feature>
<dbReference type="OrthoDB" id="10478937at2759"/>
<feature type="compositionally biased region" description="Acidic residues" evidence="2">
    <location>
        <begin position="295"/>
        <end position="305"/>
    </location>
</feature>
<evidence type="ECO:0000313" key="5">
    <source>
        <dbReference type="Proteomes" id="UP000070133"/>
    </source>
</evidence>
<keyword evidence="5" id="KW-1185">Reference proteome</keyword>
<dbReference type="Proteomes" id="UP000070133">
    <property type="component" value="Unassembled WGS sequence"/>
</dbReference>
<sequence>MESAISLGVLTGVSWGASKYHEKRIAANNKKKRREQRHHQAEIQRHKLRADFEREKREVAERERSKVSKQLEAARLDYRDSFAHQLACVDSGGYITCLQPAASTTSNGSSNALDEAGGASGLSPTTYIIALLLILLLAATGFFFFIADQPCRHCRKELEAKDENVEQLNSDFTTMAVSLEDIKQQLSDSEHHKEASEASAGQLEINLAEVKVSLDHANQELGKVITELSKAKQKHRDNEMLARRVLAKYGGQVREAREAHLILKYGLMWRLRVRDKTTASVAASATNVLDKNESDGSDDDDEEGAENPPTPDVNGPEEQDGEGKKSSEQADEQENTGKEQKTGREQKVGDQEMSKKETPREVDSNASQPSKSHGGKGAKDARKKRGMRPALRNRLIAEGALEPWRDPKWIDPDTGLPSNGKPPQHLREQWAAEKAKKKGG</sequence>
<keyword evidence="3" id="KW-0812">Transmembrane</keyword>
<evidence type="ECO:0000256" key="3">
    <source>
        <dbReference type="SAM" id="Phobius"/>
    </source>
</evidence>
<dbReference type="EMBL" id="LFZN01000008">
    <property type="protein sequence ID" value="KXT06121.1"/>
    <property type="molecule type" value="Genomic_DNA"/>
</dbReference>